<gene>
    <name evidence="2" type="ORF">BV898_02615</name>
</gene>
<name>A0A1W0X7I8_HYPEX</name>
<dbReference type="Proteomes" id="UP000192578">
    <property type="component" value="Unassembled WGS sequence"/>
</dbReference>
<keyword evidence="3" id="KW-1185">Reference proteome</keyword>
<dbReference type="AlphaFoldDB" id="A0A1W0X7I8"/>
<comment type="caution">
    <text evidence="2">The sequence shown here is derived from an EMBL/GenBank/DDBJ whole genome shotgun (WGS) entry which is preliminary data.</text>
</comment>
<proteinExistence type="predicted"/>
<reference evidence="3" key="1">
    <citation type="submission" date="2017-01" db="EMBL/GenBank/DDBJ databases">
        <title>Comparative genomics of anhydrobiosis in the tardigrade Hypsibius dujardini.</title>
        <authorList>
            <person name="Yoshida Y."/>
            <person name="Koutsovoulos G."/>
            <person name="Laetsch D."/>
            <person name="Stevens L."/>
            <person name="Kumar S."/>
            <person name="Horikawa D."/>
            <person name="Ishino K."/>
            <person name="Komine S."/>
            <person name="Tomita M."/>
            <person name="Blaxter M."/>
            <person name="Arakawa K."/>
        </authorList>
    </citation>
    <scope>NUCLEOTIDE SEQUENCE [LARGE SCALE GENOMIC DNA]</scope>
    <source>
        <strain evidence="3">Z151</strain>
    </source>
</reference>
<feature type="compositionally biased region" description="Basic and acidic residues" evidence="1">
    <location>
        <begin position="68"/>
        <end position="77"/>
    </location>
</feature>
<dbReference type="OrthoDB" id="546383at2759"/>
<sequence>MDPENPGRPLFGLQPIHDANVYGIMRTKVNKLGFRTTSNDYGKYPPTKAMLPTSSHPRNNEFAANHIRKPEDGRMNI</sequence>
<evidence type="ECO:0000313" key="2">
    <source>
        <dbReference type="EMBL" id="OQV23497.1"/>
    </source>
</evidence>
<organism evidence="2 3">
    <name type="scientific">Hypsibius exemplaris</name>
    <name type="common">Freshwater tardigrade</name>
    <dbReference type="NCBI Taxonomy" id="2072580"/>
    <lineage>
        <taxon>Eukaryota</taxon>
        <taxon>Metazoa</taxon>
        <taxon>Ecdysozoa</taxon>
        <taxon>Tardigrada</taxon>
        <taxon>Eutardigrada</taxon>
        <taxon>Parachela</taxon>
        <taxon>Hypsibioidea</taxon>
        <taxon>Hypsibiidae</taxon>
        <taxon>Hypsibius</taxon>
    </lineage>
</organism>
<evidence type="ECO:0000256" key="1">
    <source>
        <dbReference type="SAM" id="MobiDB-lite"/>
    </source>
</evidence>
<dbReference type="EMBL" id="MTYJ01000011">
    <property type="protein sequence ID" value="OQV23497.1"/>
    <property type="molecule type" value="Genomic_DNA"/>
</dbReference>
<evidence type="ECO:0000313" key="3">
    <source>
        <dbReference type="Proteomes" id="UP000192578"/>
    </source>
</evidence>
<accession>A0A1W0X7I8</accession>
<feature type="region of interest" description="Disordered" evidence="1">
    <location>
        <begin position="39"/>
        <end position="77"/>
    </location>
</feature>
<protein>
    <submittedName>
        <fullName evidence="2">Uncharacterized protein</fullName>
    </submittedName>
</protein>